<comment type="similarity">
    <text evidence="3">Belongs to the AIR carboxylase family. Class I subfamily.</text>
</comment>
<evidence type="ECO:0000256" key="1">
    <source>
        <dbReference type="ARBA" id="ARBA00022755"/>
    </source>
</evidence>
<comment type="caution">
    <text evidence="7">The sequence shown here is derived from an EMBL/GenBank/DDBJ whole genome shotgun (WGS) entry which is preliminary data.</text>
</comment>
<dbReference type="RefSeq" id="WP_171243524.1">
    <property type="nucleotide sequence ID" value="NZ_JABEPQ010000002.1"/>
</dbReference>
<evidence type="ECO:0000259" key="6">
    <source>
        <dbReference type="SMART" id="SM01001"/>
    </source>
</evidence>
<protein>
    <recommendedName>
        <fullName evidence="3 4">N5-carboxyaminoimidazole ribonucleotide mutase</fullName>
        <shortName evidence="3 4">N5-CAIR mutase</shortName>
        <ecNumber evidence="3 4">5.4.99.18</ecNumber>
    </recommendedName>
    <alternativeName>
        <fullName evidence="3">5-(carboxyamino)imidazole ribonucleotide mutase</fullName>
    </alternativeName>
</protein>
<dbReference type="SUPFAM" id="SSF52255">
    <property type="entry name" value="N5-CAIR mutase (phosphoribosylaminoimidazole carboxylase, PurE)"/>
    <property type="match status" value="1"/>
</dbReference>
<accession>A0A849HGU4</accession>
<dbReference type="AlphaFoldDB" id="A0A849HGU4"/>
<feature type="binding site" evidence="3 5">
    <location>
        <position position="17"/>
    </location>
    <ligand>
        <name>substrate</name>
    </ligand>
</feature>
<evidence type="ECO:0000256" key="2">
    <source>
        <dbReference type="ARBA" id="ARBA00023235"/>
    </source>
</evidence>
<evidence type="ECO:0000256" key="3">
    <source>
        <dbReference type="HAMAP-Rule" id="MF_01929"/>
    </source>
</evidence>
<dbReference type="PANTHER" id="PTHR23046">
    <property type="entry name" value="PHOSPHORIBOSYLAMINOIMIDAZOLE CARBOXYLASE CATALYTIC SUBUNIT"/>
    <property type="match status" value="1"/>
</dbReference>
<comment type="catalytic activity">
    <reaction evidence="3 4">
        <text>5-carboxyamino-1-(5-phospho-D-ribosyl)imidazole + H(+) = 5-amino-1-(5-phospho-D-ribosyl)imidazole-4-carboxylate</text>
        <dbReference type="Rhea" id="RHEA:13193"/>
        <dbReference type="ChEBI" id="CHEBI:15378"/>
        <dbReference type="ChEBI" id="CHEBI:58730"/>
        <dbReference type="ChEBI" id="CHEBI:77657"/>
        <dbReference type="EC" id="5.4.99.18"/>
    </reaction>
</comment>
<gene>
    <name evidence="3 7" type="primary">purE</name>
    <name evidence="7" type="ORF">HJG52_10415</name>
</gene>
<name>A0A849HGU4_9MICO</name>
<feature type="binding site" evidence="3 5">
    <location>
        <position position="47"/>
    </location>
    <ligand>
        <name>substrate</name>
    </ligand>
</feature>
<dbReference type="GO" id="GO:0016829">
    <property type="term" value="F:lyase activity"/>
    <property type="evidence" value="ECO:0007669"/>
    <property type="project" value="UniProtKB-KW"/>
</dbReference>
<dbReference type="Gene3D" id="3.40.50.1970">
    <property type="match status" value="1"/>
</dbReference>
<keyword evidence="2 3" id="KW-0413">Isomerase</keyword>
<dbReference type="UniPathway" id="UPA00074">
    <property type="reaction ID" value="UER00943"/>
</dbReference>
<keyword evidence="1 3" id="KW-0658">Purine biosynthesis</keyword>
<reference evidence="7 8" key="1">
    <citation type="submission" date="2020-04" db="EMBL/GenBank/DDBJ databases">
        <title>Knoellia sp. isolate from air conditioner.</title>
        <authorList>
            <person name="Chea S."/>
            <person name="Kim D.-U."/>
        </authorList>
    </citation>
    <scope>NUCLEOTIDE SEQUENCE [LARGE SCALE GENOMIC DNA]</scope>
    <source>
        <strain evidence="7 8">DB2414S</strain>
    </source>
</reference>
<comment type="function">
    <text evidence="3 4">Catalyzes the conversion of N5-carboxyaminoimidazole ribonucleotide (N5-CAIR) to 4-carboxy-5-aminoimidazole ribonucleotide (CAIR).</text>
</comment>
<dbReference type="NCBIfam" id="TIGR01162">
    <property type="entry name" value="purE"/>
    <property type="match status" value="1"/>
</dbReference>
<keyword evidence="8" id="KW-1185">Reference proteome</keyword>
<dbReference type="GO" id="GO:0034023">
    <property type="term" value="F:5-(carboxyamino)imidazole ribonucleotide mutase activity"/>
    <property type="evidence" value="ECO:0007669"/>
    <property type="project" value="UniProtKB-UniRule"/>
</dbReference>
<dbReference type="Proteomes" id="UP000588586">
    <property type="component" value="Unassembled WGS sequence"/>
</dbReference>
<comment type="pathway">
    <text evidence="3 4">Purine metabolism; IMP biosynthesis via de novo pathway; 5-amino-1-(5-phospho-D-ribosyl)imidazole-4-carboxylate from 5-amino-1-(5-phospho-D-ribosyl)imidazole (N5-CAIR route): step 2/2.</text>
</comment>
<dbReference type="SMART" id="SM01001">
    <property type="entry name" value="AIRC"/>
    <property type="match status" value="1"/>
</dbReference>
<dbReference type="InterPro" id="IPR024694">
    <property type="entry name" value="PurE_prokaryotes"/>
</dbReference>
<dbReference type="EC" id="5.4.99.18" evidence="3 4"/>
<feature type="binding site" evidence="3 5">
    <location>
        <position position="20"/>
    </location>
    <ligand>
        <name>substrate</name>
    </ligand>
</feature>
<feature type="domain" description="PurE" evidence="6">
    <location>
        <begin position="9"/>
        <end position="158"/>
    </location>
</feature>
<keyword evidence="7" id="KW-0456">Lyase</keyword>
<evidence type="ECO:0000313" key="7">
    <source>
        <dbReference type="EMBL" id="NNM46419.1"/>
    </source>
</evidence>
<sequence>MSDQTPQQPLVGLVMGSDSDWPVMEAAAQALEEFDVPFEADVVSAHRMPDEMIAYGQNAAGRGLRVIIAGAGGAAHLPGMLASVTPLPVIGVPVPLAHLDGMDSLLSIVQMPAGVPVATVSVGGARNAGLLAVRVLAAGDGEYAAGLREQMVAFQGDLRDQAHAKGAALRARRQG</sequence>
<proteinExistence type="inferred from homology"/>
<organism evidence="7 8">
    <name type="scientific">Knoellia koreensis</name>
    <dbReference type="NCBI Taxonomy" id="2730921"/>
    <lineage>
        <taxon>Bacteria</taxon>
        <taxon>Bacillati</taxon>
        <taxon>Actinomycetota</taxon>
        <taxon>Actinomycetes</taxon>
        <taxon>Micrococcales</taxon>
        <taxon>Intrasporangiaceae</taxon>
        <taxon>Knoellia</taxon>
    </lineage>
</organism>
<dbReference type="InterPro" id="IPR000031">
    <property type="entry name" value="PurE_dom"/>
</dbReference>
<dbReference type="EMBL" id="JABEPQ010000002">
    <property type="protein sequence ID" value="NNM46419.1"/>
    <property type="molecule type" value="Genomic_DNA"/>
</dbReference>
<evidence type="ECO:0000256" key="4">
    <source>
        <dbReference type="PIRNR" id="PIRNR001338"/>
    </source>
</evidence>
<dbReference type="HAMAP" id="MF_01929">
    <property type="entry name" value="PurE_classI"/>
    <property type="match status" value="1"/>
</dbReference>
<dbReference type="Pfam" id="PF00731">
    <property type="entry name" value="AIRC"/>
    <property type="match status" value="1"/>
</dbReference>
<dbReference type="PIRSF" id="PIRSF001338">
    <property type="entry name" value="AIR_carboxylase"/>
    <property type="match status" value="1"/>
</dbReference>
<evidence type="ECO:0000256" key="5">
    <source>
        <dbReference type="PIRSR" id="PIRSR001338-1"/>
    </source>
</evidence>
<evidence type="ECO:0000313" key="8">
    <source>
        <dbReference type="Proteomes" id="UP000588586"/>
    </source>
</evidence>
<dbReference type="InterPro" id="IPR033747">
    <property type="entry name" value="PurE_ClassI"/>
</dbReference>
<dbReference type="GO" id="GO:0006189">
    <property type="term" value="P:'de novo' IMP biosynthetic process"/>
    <property type="evidence" value="ECO:0007669"/>
    <property type="project" value="UniProtKB-UniRule"/>
</dbReference>
<dbReference type="PANTHER" id="PTHR23046:SF2">
    <property type="entry name" value="PHOSPHORIBOSYLAMINOIMIDAZOLE CARBOXYLASE"/>
    <property type="match status" value="1"/>
</dbReference>